<evidence type="ECO:0000256" key="5">
    <source>
        <dbReference type="ARBA" id="ARBA00022692"/>
    </source>
</evidence>
<evidence type="ECO:0000313" key="10">
    <source>
        <dbReference type="Proteomes" id="UP000005234"/>
    </source>
</evidence>
<evidence type="ECO:0000256" key="3">
    <source>
        <dbReference type="ARBA" id="ARBA00022448"/>
    </source>
</evidence>
<evidence type="ECO:0000256" key="7">
    <source>
        <dbReference type="ARBA" id="ARBA00023237"/>
    </source>
</evidence>
<keyword evidence="7" id="KW-0998">Cell outer membrane</keyword>
<keyword evidence="3" id="KW-0813">Transport</keyword>
<comment type="similarity">
    <text evidence="2">Belongs to the outer membrane factor (OMF) (TC 1.B.17) family.</text>
</comment>
<protein>
    <submittedName>
        <fullName evidence="9">Type I secretion outer membrane protein, TolC family</fullName>
    </submittedName>
</protein>
<keyword evidence="8" id="KW-0732">Signal</keyword>
<dbReference type="HOGENOM" id="CLU_012817_0_2_6"/>
<dbReference type="GO" id="GO:0009279">
    <property type="term" value="C:cell outer membrane"/>
    <property type="evidence" value="ECO:0007669"/>
    <property type="project" value="UniProtKB-SubCell"/>
</dbReference>
<dbReference type="GO" id="GO:0015288">
    <property type="term" value="F:porin activity"/>
    <property type="evidence" value="ECO:0007669"/>
    <property type="project" value="TreeGrafter"/>
</dbReference>
<reference evidence="9" key="1">
    <citation type="submission" date="2012-02" db="EMBL/GenBank/DDBJ databases">
        <title>The complete genome of Frateuria aurantia DSM 6220.</title>
        <authorList>
            <consortium name="US DOE Joint Genome Institute (JGI-PGF)"/>
            <person name="Lucas S."/>
            <person name="Copeland A."/>
            <person name="Lapidus A."/>
            <person name="Glavina del Rio T."/>
            <person name="Dalin E."/>
            <person name="Tice H."/>
            <person name="Bruce D."/>
            <person name="Goodwin L."/>
            <person name="Pitluck S."/>
            <person name="Peters L."/>
            <person name="Ovchinnikova G."/>
            <person name="Teshima H."/>
            <person name="Kyrpides N."/>
            <person name="Mavromatis K."/>
            <person name="Ivanova N."/>
            <person name="Brettin T."/>
            <person name="Detter J.C."/>
            <person name="Han C."/>
            <person name="Larimer F."/>
            <person name="Land M."/>
            <person name="Hauser L."/>
            <person name="Markowitz V."/>
            <person name="Cheng J.-F."/>
            <person name="Hugenholtz P."/>
            <person name="Woyke T."/>
            <person name="Wu D."/>
            <person name="Brambilla E."/>
            <person name="Klenk H.-P."/>
            <person name="Eisen J.A."/>
        </authorList>
    </citation>
    <scope>NUCLEOTIDE SEQUENCE</scope>
    <source>
        <strain evidence="9">DSM 6220</strain>
    </source>
</reference>
<evidence type="ECO:0000313" key="9">
    <source>
        <dbReference type="EMBL" id="AFC84977.1"/>
    </source>
</evidence>
<dbReference type="PANTHER" id="PTHR30026:SF20">
    <property type="entry name" value="OUTER MEMBRANE PROTEIN TOLC"/>
    <property type="match status" value="1"/>
</dbReference>
<dbReference type="NCBIfam" id="TIGR01844">
    <property type="entry name" value="type_I_sec_TolC"/>
    <property type="match status" value="1"/>
</dbReference>
<sequence length="481" mass="51135">MRLKLLTVALAAAAIPALGHSEDLVEAYQQALLNNPTLAQANAQYLATRESIAQARGALLPQINGTGSFSQTNGNSYSLSSAVPVYATVPTSNGGTALVRDYGAQSLVTNGGTTGHTRTMAWTATASQTLINFAQFGQVRVAHASTAAQEQSYEAALQTLAYNVAQAYLTILTDQEQLAYAQANASALKGQFDQAQAQFDNGLTAIQSLLQAKAAYQQAQAIVYTDQATLADDREALTQLTGKPTGQLKRLRYDMPLDPPQPASEALWVQKALNSNPTLLSSQYTVQADERSIDVARAGHLPTLSASASYNNSRSWYQHGGSPTSTGNNGDTVIGVSLNIPIFSGGVIQSQVREAIYNRDAAVDSTEAERRTVTRNTLNNYRQILAGINTVQADRLAVESGLKSRDATVAGYTAGTENMIDVLNAQQTLFSAQSSYTTARHQFVLYQLALKQAAGVLGLSDLTQVNNLLTADSNGLPPLSP</sequence>
<dbReference type="EMBL" id="CP003350">
    <property type="protein sequence ID" value="AFC84977.1"/>
    <property type="molecule type" value="Genomic_DNA"/>
</dbReference>
<dbReference type="KEGG" id="fau:Fraau_0490"/>
<accession>H8L4E4</accession>
<dbReference type="eggNOG" id="COG1538">
    <property type="taxonomic scope" value="Bacteria"/>
</dbReference>
<evidence type="ECO:0000256" key="8">
    <source>
        <dbReference type="SAM" id="SignalP"/>
    </source>
</evidence>
<keyword evidence="10" id="KW-1185">Reference proteome</keyword>
<dbReference type="GO" id="GO:1990281">
    <property type="term" value="C:efflux pump complex"/>
    <property type="evidence" value="ECO:0007669"/>
    <property type="project" value="TreeGrafter"/>
</dbReference>
<dbReference type="AlphaFoldDB" id="H8L4E4"/>
<evidence type="ECO:0000256" key="6">
    <source>
        <dbReference type="ARBA" id="ARBA00023136"/>
    </source>
</evidence>
<feature type="signal peptide" evidence="8">
    <location>
        <begin position="1"/>
        <end position="19"/>
    </location>
</feature>
<keyword evidence="4" id="KW-1134">Transmembrane beta strand</keyword>
<evidence type="ECO:0000256" key="1">
    <source>
        <dbReference type="ARBA" id="ARBA00004442"/>
    </source>
</evidence>
<feature type="chain" id="PRO_5003614903" evidence="8">
    <location>
        <begin position="20"/>
        <end position="481"/>
    </location>
</feature>
<dbReference type="Pfam" id="PF02321">
    <property type="entry name" value="OEP"/>
    <property type="match status" value="2"/>
</dbReference>
<dbReference type="Proteomes" id="UP000005234">
    <property type="component" value="Chromosome"/>
</dbReference>
<keyword evidence="5" id="KW-0812">Transmembrane</keyword>
<dbReference type="GO" id="GO:0015562">
    <property type="term" value="F:efflux transmembrane transporter activity"/>
    <property type="evidence" value="ECO:0007669"/>
    <property type="project" value="InterPro"/>
</dbReference>
<organism evidence="9 10">
    <name type="scientific">Frateuria aurantia (strain ATCC 33424 / DSM 6220 / KCTC 2777 / LMG 1558 / NBRC 3245 / NCIMB 13370)</name>
    <name type="common">Acetobacter aurantius</name>
    <dbReference type="NCBI Taxonomy" id="767434"/>
    <lineage>
        <taxon>Bacteria</taxon>
        <taxon>Pseudomonadati</taxon>
        <taxon>Pseudomonadota</taxon>
        <taxon>Gammaproteobacteria</taxon>
        <taxon>Lysobacterales</taxon>
        <taxon>Rhodanobacteraceae</taxon>
        <taxon>Frateuria</taxon>
    </lineage>
</organism>
<dbReference type="InterPro" id="IPR010130">
    <property type="entry name" value="T1SS_OMP_TolC"/>
</dbReference>
<dbReference type="InterPro" id="IPR051906">
    <property type="entry name" value="TolC-like"/>
</dbReference>
<dbReference type="RefSeq" id="WP_014401983.1">
    <property type="nucleotide sequence ID" value="NC_017033.1"/>
</dbReference>
<evidence type="ECO:0000256" key="2">
    <source>
        <dbReference type="ARBA" id="ARBA00007613"/>
    </source>
</evidence>
<name>H8L4E4_FRAAD</name>
<comment type="subcellular location">
    <subcellularLocation>
        <location evidence="1">Cell outer membrane</location>
    </subcellularLocation>
</comment>
<evidence type="ECO:0000256" key="4">
    <source>
        <dbReference type="ARBA" id="ARBA00022452"/>
    </source>
</evidence>
<dbReference type="Gene3D" id="1.20.1600.10">
    <property type="entry name" value="Outer membrane efflux proteins (OEP)"/>
    <property type="match status" value="1"/>
</dbReference>
<dbReference type="InterPro" id="IPR003423">
    <property type="entry name" value="OMP_efflux"/>
</dbReference>
<gene>
    <name evidence="9" type="ordered locus">Fraau_0490</name>
</gene>
<dbReference type="STRING" id="767434.Fraau_0490"/>
<proteinExistence type="inferred from homology"/>
<dbReference type="PANTHER" id="PTHR30026">
    <property type="entry name" value="OUTER MEMBRANE PROTEIN TOLC"/>
    <property type="match status" value="1"/>
</dbReference>
<keyword evidence="6" id="KW-0472">Membrane</keyword>
<dbReference type="SUPFAM" id="SSF56954">
    <property type="entry name" value="Outer membrane efflux proteins (OEP)"/>
    <property type="match status" value="1"/>
</dbReference>
<dbReference type="OrthoDB" id="9813458at2"/>